<dbReference type="Proteomes" id="UP000545037">
    <property type="component" value="Unassembled WGS sequence"/>
</dbReference>
<dbReference type="AlphaFoldDB" id="A0A7W9CK70"/>
<dbReference type="RefSeq" id="WP_183214206.1">
    <property type="nucleotide sequence ID" value="NZ_JACHOR010000005.1"/>
</dbReference>
<sequence length="206" mass="23961">MSSFVPLGVNERFRDTALDPDKRYEEVYLTGLENSHYNFVLRDYSYFQFSCDVRDEYRFAYLPNPFLSPTAAGELGDLQDYVREGAMTLDEYLHRISELRGGQYPPPIRYENSPRQYKEYVHPQSHLHIGHHGENRWPLNRELTVTAFTTMIAKHFYGRAWGADKHIDQLSGLNSLEATFAAEKALCRLVSVARFSADQRAQFFFS</sequence>
<dbReference type="Pfam" id="PF10053">
    <property type="entry name" value="DUF2290"/>
    <property type="match status" value="1"/>
</dbReference>
<gene>
    <name evidence="1" type="ORF">GGR13_002824</name>
</gene>
<comment type="caution">
    <text evidence="1">The sequence shown here is derived from an EMBL/GenBank/DDBJ whole genome shotgun (WGS) entry which is preliminary data.</text>
</comment>
<proteinExistence type="predicted"/>
<evidence type="ECO:0000313" key="1">
    <source>
        <dbReference type="EMBL" id="MBB5747203.1"/>
    </source>
</evidence>
<dbReference type="InterPro" id="IPR018742">
    <property type="entry name" value="DUF2290"/>
</dbReference>
<reference evidence="1 2" key="1">
    <citation type="submission" date="2020-08" db="EMBL/GenBank/DDBJ databases">
        <title>Genomic Encyclopedia of Type Strains, Phase IV (KMG-IV): sequencing the most valuable type-strain genomes for metagenomic binning, comparative biology and taxonomic classification.</title>
        <authorList>
            <person name="Goeker M."/>
        </authorList>
    </citation>
    <scope>NUCLEOTIDE SEQUENCE [LARGE SCALE GENOMIC DNA]</scope>
    <source>
        <strain evidence="1 2">DSM 4737</strain>
    </source>
</reference>
<evidence type="ECO:0000313" key="2">
    <source>
        <dbReference type="Proteomes" id="UP000545037"/>
    </source>
</evidence>
<name>A0A7W9CK70_9CAUL</name>
<accession>A0A7W9CK70</accession>
<keyword evidence="2" id="KW-1185">Reference proteome</keyword>
<dbReference type="EMBL" id="JACHOR010000005">
    <property type="protein sequence ID" value="MBB5747203.1"/>
    <property type="molecule type" value="Genomic_DNA"/>
</dbReference>
<protein>
    <recommendedName>
        <fullName evidence="3">DUF2290 domain-containing protein</fullName>
    </recommendedName>
</protein>
<evidence type="ECO:0008006" key="3">
    <source>
        <dbReference type="Google" id="ProtNLM"/>
    </source>
</evidence>
<organism evidence="1 2">
    <name type="scientific">Brevundimonas variabilis</name>
    <dbReference type="NCBI Taxonomy" id="74312"/>
    <lineage>
        <taxon>Bacteria</taxon>
        <taxon>Pseudomonadati</taxon>
        <taxon>Pseudomonadota</taxon>
        <taxon>Alphaproteobacteria</taxon>
        <taxon>Caulobacterales</taxon>
        <taxon>Caulobacteraceae</taxon>
        <taxon>Brevundimonas</taxon>
    </lineage>
</organism>